<protein>
    <recommendedName>
        <fullName evidence="3">Transposase IS4-like domain-containing protein</fullName>
    </recommendedName>
</protein>
<keyword evidence="2" id="KW-1185">Reference proteome</keyword>
<accession>A0AAJ6P7W4</accession>
<dbReference type="AlphaFoldDB" id="A0AAJ6P7W4"/>
<dbReference type="Proteomes" id="UP001223520">
    <property type="component" value="Chromosome"/>
</dbReference>
<dbReference type="EMBL" id="CP124543">
    <property type="protein sequence ID" value="WGV24164.1"/>
    <property type="molecule type" value="Genomic_DNA"/>
</dbReference>
<dbReference type="KEGG" id="hbq:QI031_20480"/>
<proteinExistence type="predicted"/>
<evidence type="ECO:0008006" key="3">
    <source>
        <dbReference type="Google" id="ProtNLM"/>
    </source>
</evidence>
<gene>
    <name evidence="1" type="ORF">QI031_20480</name>
</gene>
<organism evidence="1 2">
    <name type="scientific">Halotia branconii CENA392</name>
    <dbReference type="NCBI Taxonomy" id="1539056"/>
    <lineage>
        <taxon>Bacteria</taxon>
        <taxon>Bacillati</taxon>
        <taxon>Cyanobacteriota</taxon>
        <taxon>Cyanophyceae</taxon>
        <taxon>Nostocales</taxon>
        <taxon>Nodulariaceae</taxon>
        <taxon>Halotia</taxon>
    </lineage>
</organism>
<name>A0AAJ6P7W4_9CYAN</name>
<reference evidence="1 2" key="1">
    <citation type="journal article" date="2023" name="Limnol Oceanogr Lett">
        <title>Environmental adaptations by the intertidal Antarctic cyanobacterium Halotia branconii CENA392 as revealed using long-read genome sequencing.</title>
        <authorList>
            <person name="Dextro R.B."/>
            <person name="Delbaje E."/>
            <person name="Freitas P.N.N."/>
            <person name="Geraldes V."/>
            <person name="Pinto E."/>
            <person name="Long P.F."/>
            <person name="Fiore M.F."/>
        </authorList>
    </citation>
    <scope>NUCLEOTIDE SEQUENCE [LARGE SCALE GENOMIC DNA]</scope>
    <source>
        <strain evidence="1 2">CENA392</strain>
    </source>
</reference>
<evidence type="ECO:0000313" key="2">
    <source>
        <dbReference type="Proteomes" id="UP001223520"/>
    </source>
</evidence>
<sequence length="54" mass="6494">MLQNLVYHHNLPFQTNLIATNDLSQDSTDVVQQVCKVQWKVEEFHRQFKAIDWH</sequence>
<evidence type="ECO:0000313" key="1">
    <source>
        <dbReference type="EMBL" id="WGV24164.1"/>
    </source>
</evidence>